<organism evidence="1 2">
    <name type="scientific">Tenacibaculum skagerrakense</name>
    <dbReference type="NCBI Taxonomy" id="186571"/>
    <lineage>
        <taxon>Bacteria</taxon>
        <taxon>Pseudomonadati</taxon>
        <taxon>Bacteroidota</taxon>
        <taxon>Flavobacteriia</taxon>
        <taxon>Flavobacteriales</taxon>
        <taxon>Flavobacteriaceae</taxon>
        <taxon>Tenacibaculum</taxon>
    </lineage>
</organism>
<sequence length="90" mass="10617">MRQENLEKNLKCFLTAEVKDGQRVFKIVDGTHYSMRNAHVFYQGVTANKGETISAYMAMGRAIEKLYRNWYARNQNVVVMYYSNKKKNKK</sequence>
<proteinExistence type="predicted"/>
<dbReference type="RefSeq" id="WP_132795913.1">
    <property type="nucleotide sequence ID" value="NZ_SLXM01000012.1"/>
</dbReference>
<evidence type="ECO:0000313" key="2">
    <source>
        <dbReference type="Proteomes" id="UP000294564"/>
    </source>
</evidence>
<gene>
    <name evidence="1" type="ORF">EV195_11254</name>
</gene>
<name>A0A4R2NM84_9FLAO</name>
<reference evidence="1 2" key="1">
    <citation type="submission" date="2019-03" db="EMBL/GenBank/DDBJ databases">
        <title>Genomic Encyclopedia of Type Strains, Phase IV (KMG-IV): sequencing the most valuable type-strain genomes for metagenomic binning, comparative biology and taxonomic classification.</title>
        <authorList>
            <person name="Goeker M."/>
        </authorList>
    </citation>
    <scope>NUCLEOTIDE SEQUENCE [LARGE SCALE GENOMIC DNA]</scope>
    <source>
        <strain evidence="1 2">DSM 14836</strain>
    </source>
</reference>
<comment type="caution">
    <text evidence="1">The sequence shown here is derived from an EMBL/GenBank/DDBJ whole genome shotgun (WGS) entry which is preliminary data.</text>
</comment>
<keyword evidence="2" id="KW-1185">Reference proteome</keyword>
<evidence type="ECO:0000313" key="1">
    <source>
        <dbReference type="EMBL" id="TCP22405.1"/>
    </source>
</evidence>
<dbReference type="Proteomes" id="UP000294564">
    <property type="component" value="Unassembled WGS sequence"/>
</dbReference>
<dbReference type="EMBL" id="SLXM01000012">
    <property type="protein sequence ID" value="TCP22405.1"/>
    <property type="molecule type" value="Genomic_DNA"/>
</dbReference>
<dbReference type="AlphaFoldDB" id="A0A4R2NM84"/>
<accession>A0A4R2NM84</accession>
<protein>
    <submittedName>
        <fullName evidence="1">Uncharacterized protein</fullName>
    </submittedName>
</protein>